<organism evidence="1 2">
    <name type="scientific">Psilocybe cyanescens</name>
    <dbReference type="NCBI Taxonomy" id="93625"/>
    <lineage>
        <taxon>Eukaryota</taxon>
        <taxon>Fungi</taxon>
        <taxon>Dikarya</taxon>
        <taxon>Basidiomycota</taxon>
        <taxon>Agaricomycotina</taxon>
        <taxon>Agaricomycetes</taxon>
        <taxon>Agaricomycetidae</taxon>
        <taxon>Agaricales</taxon>
        <taxon>Agaricineae</taxon>
        <taxon>Strophariaceae</taxon>
        <taxon>Psilocybe</taxon>
    </lineage>
</organism>
<keyword evidence="2" id="KW-1185">Reference proteome</keyword>
<evidence type="ECO:0000313" key="2">
    <source>
        <dbReference type="Proteomes" id="UP000283269"/>
    </source>
</evidence>
<dbReference type="EMBL" id="NHYD01000002">
    <property type="protein sequence ID" value="PPQ96026.1"/>
    <property type="molecule type" value="Genomic_DNA"/>
</dbReference>
<dbReference type="OrthoDB" id="2750929at2759"/>
<reference evidence="1 2" key="1">
    <citation type="journal article" date="2018" name="Evol. Lett.">
        <title>Horizontal gene cluster transfer increased hallucinogenic mushroom diversity.</title>
        <authorList>
            <person name="Reynolds H.T."/>
            <person name="Vijayakumar V."/>
            <person name="Gluck-Thaler E."/>
            <person name="Korotkin H.B."/>
            <person name="Matheny P.B."/>
            <person name="Slot J.C."/>
        </authorList>
    </citation>
    <scope>NUCLEOTIDE SEQUENCE [LARGE SCALE GENOMIC DNA]</scope>
    <source>
        <strain evidence="1 2">2631</strain>
    </source>
</reference>
<name>A0A409XZ46_PSICY</name>
<protein>
    <submittedName>
        <fullName evidence="1">Uncharacterized protein</fullName>
    </submittedName>
</protein>
<accession>A0A409XZ46</accession>
<feature type="non-terminal residue" evidence="1">
    <location>
        <position position="1"/>
    </location>
</feature>
<dbReference type="AlphaFoldDB" id="A0A409XZ46"/>
<dbReference type="InParanoid" id="A0A409XZ46"/>
<evidence type="ECO:0000313" key="1">
    <source>
        <dbReference type="EMBL" id="PPQ96026.1"/>
    </source>
</evidence>
<dbReference type="Proteomes" id="UP000283269">
    <property type="component" value="Unassembled WGS sequence"/>
</dbReference>
<gene>
    <name evidence="1" type="ORF">CVT25_013888</name>
</gene>
<sequence length="291" mass="33534">DSRKRLLLTLHPRRILQLGLEAQDLSGNSHPRFATLTASKKILNSEIRYLGRNTHGDSFPFPPNTKGYMYYHLDNGSPLIAGELRMRICDAPSDFERGHDLPDIEGFGPWSIPLYTLVRRKSYAGFGYLLSQEKLVDADLLSDIRRLPLRSFERPLYDFEQPFITDLSQHKINFTLLSRKVSVQVVIQHSFEQTLSGSIVCYPYAGKIEARFIRSPLPEDADHPTYLMQFLKFLTPIQCVIPEYQLRIRRPQIGDVLQRLDIRTGVYRPWKYVLRERAGGKAIADFIGIEP</sequence>
<proteinExistence type="predicted"/>
<comment type="caution">
    <text evidence="1">The sequence shown here is derived from an EMBL/GenBank/DDBJ whole genome shotgun (WGS) entry which is preliminary data.</text>
</comment>